<dbReference type="AlphaFoldDB" id="A0AAD9H4S8"/>
<dbReference type="Proteomes" id="UP001232148">
    <property type="component" value="Unassembled WGS sequence"/>
</dbReference>
<proteinExistence type="predicted"/>
<evidence type="ECO:0000313" key="3">
    <source>
        <dbReference type="Proteomes" id="UP001232148"/>
    </source>
</evidence>
<keyword evidence="3" id="KW-1185">Reference proteome</keyword>
<accession>A0AAD9H4S8</accession>
<evidence type="ECO:0000313" key="2">
    <source>
        <dbReference type="EMBL" id="KAK2021474.1"/>
    </source>
</evidence>
<feature type="chain" id="PRO_5041983504" description="Secreted protein" evidence="1">
    <location>
        <begin position="18"/>
        <end position="120"/>
    </location>
</feature>
<gene>
    <name evidence="2" type="ORF">LX32DRAFT_250643</name>
</gene>
<reference evidence="2" key="1">
    <citation type="submission" date="2021-06" db="EMBL/GenBank/DDBJ databases">
        <title>Comparative genomics, transcriptomics and evolutionary studies reveal genomic signatures of adaptation to plant cell wall in hemibiotrophic fungi.</title>
        <authorList>
            <consortium name="DOE Joint Genome Institute"/>
            <person name="Baroncelli R."/>
            <person name="Diaz J.F."/>
            <person name="Benocci T."/>
            <person name="Peng M."/>
            <person name="Battaglia E."/>
            <person name="Haridas S."/>
            <person name="Andreopoulos W."/>
            <person name="Labutti K."/>
            <person name="Pangilinan J."/>
            <person name="Floch G.L."/>
            <person name="Makela M.R."/>
            <person name="Henrissat B."/>
            <person name="Grigoriev I.V."/>
            <person name="Crouch J.A."/>
            <person name="De Vries R.P."/>
            <person name="Sukno S.A."/>
            <person name="Thon M.R."/>
        </authorList>
    </citation>
    <scope>NUCLEOTIDE SEQUENCE</scope>
    <source>
        <strain evidence="2">MAFF235873</strain>
    </source>
</reference>
<keyword evidence="1" id="KW-0732">Signal</keyword>
<protein>
    <recommendedName>
        <fullName evidence="4">Secreted protein</fullName>
    </recommendedName>
</protein>
<evidence type="ECO:0000256" key="1">
    <source>
        <dbReference type="SAM" id="SignalP"/>
    </source>
</evidence>
<evidence type="ECO:0008006" key="4">
    <source>
        <dbReference type="Google" id="ProtNLM"/>
    </source>
</evidence>
<dbReference type="EMBL" id="MU843102">
    <property type="protein sequence ID" value="KAK2021474.1"/>
    <property type="molecule type" value="Genomic_DNA"/>
</dbReference>
<name>A0AAD9H4S8_9PEZI</name>
<feature type="signal peptide" evidence="1">
    <location>
        <begin position="1"/>
        <end position="17"/>
    </location>
</feature>
<sequence length="120" mass="12934">MALLVLIKHLIVVAVSSSGARLDIPFHMITCGDARVDVFSARVPTLKSHPPRTPVFLKSARAPRGKPADKAHLVARLWLCKESRPVAPAPSITTQQILFPSPTRQVGGSLHTTSHFNGGQ</sequence>
<comment type="caution">
    <text evidence="2">The sequence shown here is derived from an EMBL/GenBank/DDBJ whole genome shotgun (WGS) entry which is preliminary data.</text>
</comment>
<organism evidence="2 3">
    <name type="scientific">Colletotrichum zoysiae</name>
    <dbReference type="NCBI Taxonomy" id="1216348"/>
    <lineage>
        <taxon>Eukaryota</taxon>
        <taxon>Fungi</taxon>
        <taxon>Dikarya</taxon>
        <taxon>Ascomycota</taxon>
        <taxon>Pezizomycotina</taxon>
        <taxon>Sordariomycetes</taxon>
        <taxon>Hypocreomycetidae</taxon>
        <taxon>Glomerellales</taxon>
        <taxon>Glomerellaceae</taxon>
        <taxon>Colletotrichum</taxon>
        <taxon>Colletotrichum graminicola species complex</taxon>
    </lineage>
</organism>